<dbReference type="GeneID" id="24104851"/>
<keyword evidence="1" id="KW-0812">Transmembrane</keyword>
<dbReference type="OMA" id="PRRQKDV"/>
<dbReference type="Proteomes" id="UP000001940">
    <property type="component" value="Chromosome IV"/>
</dbReference>
<organism evidence="2 3">
    <name type="scientific">Caenorhabditis elegans</name>
    <dbReference type="NCBI Taxonomy" id="6239"/>
    <lineage>
        <taxon>Eukaryota</taxon>
        <taxon>Metazoa</taxon>
        <taxon>Ecdysozoa</taxon>
        <taxon>Nematoda</taxon>
        <taxon>Chromadorea</taxon>
        <taxon>Rhabditida</taxon>
        <taxon>Rhabditina</taxon>
        <taxon>Rhabditomorpha</taxon>
        <taxon>Rhabditoidea</taxon>
        <taxon>Rhabditidae</taxon>
        <taxon>Peloderinae</taxon>
        <taxon>Caenorhabditis</taxon>
    </lineage>
</organism>
<keyword evidence="1" id="KW-0472">Membrane</keyword>
<sequence length="57" mass="7117">MPRRQKDVEREALQTDYHFEIHRQNSYTYSIYAGLLCTIPFLILFALFFYFFWFGRR</sequence>
<dbReference type="CTD" id="24104851"/>
<dbReference type="AlphaFoldDB" id="U4PSB9"/>
<dbReference type="AGR" id="WB:WBGene00235257"/>
<dbReference type="HOGENOM" id="CLU_2998413_0_0_1"/>
<dbReference type="EMBL" id="BX284604">
    <property type="protein sequence ID" value="CDH93487.1"/>
    <property type="molecule type" value="Genomic_DNA"/>
</dbReference>
<dbReference type="SMR" id="U4PSB9"/>
<reference evidence="2 3" key="1">
    <citation type="journal article" date="1998" name="Science">
        <title>Genome sequence of the nematode C. elegans: a platform for investigating biology.</title>
        <authorList>
            <consortium name="The C. elegans sequencing consortium"/>
            <person name="Sulson J.E."/>
            <person name="Waterston R."/>
        </authorList>
    </citation>
    <scope>NUCLEOTIDE SEQUENCE [LARGE SCALE GENOMIC DNA]</scope>
    <source>
        <strain evidence="2 3">Bristol N2</strain>
    </source>
</reference>
<evidence type="ECO:0000313" key="2">
    <source>
        <dbReference type="EMBL" id="CDH93487.1"/>
    </source>
</evidence>
<accession>U4PSB9</accession>
<proteinExistence type="predicted"/>
<feature type="transmembrane region" description="Helical" evidence="1">
    <location>
        <begin position="29"/>
        <end position="53"/>
    </location>
</feature>
<gene>
    <name evidence="2" type="ORF">CELE_T05C7.4</name>
    <name evidence="2 4" type="ORF">T05C7.4</name>
</gene>
<dbReference type="KEGG" id="cel:CELE_T05C7.4"/>
<evidence type="ECO:0000313" key="4">
    <source>
        <dbReference type="WormBase" id="T05C7.4"/>
    </source>
</evidence>
<dbReference type="WormBase" id="T05C7.4">
    <property type="protein sequence ID" value="CE48616"/>
    <property type="gene ID" value="WBGene00235257"/>
</dbReference>
<dbReference type="FunCoup" id="U4PSB9">
    <property type="interactions" value="173"/>
</dbReference>
<dbReference type="Bgee" id="WBGene00235257">
    <property type="expression patterns" value="Expressed in pharyngeal muscle cell (C elegans) and 3 other cell types or tissues"/>
</dbReference>
<keyword evidence="1" id="KW-1133">Transmembrane helix</keyword>
<evidence type="ECO:0000313" key="3">
    <source>
        <dbReference type="Proteomes" id="UP000001940"/>
    </source>
</evidence>
<name>U4PSB9_CAEEL</name>
<dbReference type="InParanoid" id="U4PSB9"/>
<dbReference type="eggNOG" id="ENOG502TK1S">
    <property type="taxonomic scope" value="Eukaryota"/>
</dbReference>
<protein>
    <submittedName>
        <fullName evidence="2">DUF3899 domain-containing protein</fullName>
    </submittedName>
</protein>
<dbReference type="RefSeq" id="NP_001294653.1">
    <property type="nucleotide sequence ID" value="NM_001307724.1"/>
</dbReference>
<evidence type="ECO:0000256" key="1">
    <source>
        <dbReference type="SAM" id="Phobius"/>
    </source>
</evidence>
<dbReference type="PaxDb" id="6239-T05C7.4"/>
<keyword evidence="3" id="KW-1185">Reference proteome</keyword>